<name>A0A699GFV7_TANCI</name>
<dbReference type="EMBL" id="BKCJ010000015">
    <property type="protein sequence ID" value="GEU28704.1"/>
    <property type="molecule type" value="Genomic_DNA"/>
</dbReference>
<reference evidence="1" key="1">
    <citation type="journal article" date="2019" name="Sci. Rep.">
        <title>Draft genome of Tanacetum cinerariifolium, the natural source of mosquito coil.</title>
        <authorList>
            <person name="Yamashiro T."/>
            <person name="Shiraishi A."/>
            <person name="Satake H."/>
            <person name="Nakayama K."/>
        </authorList>
    </citation>
    <scope>NUCLEOTIDE SEQUENCE</scope>
</reference>
<evidence type="ECO:0000313" key="1">
    <source>
        <dbReference type="EMBL" id="GEU28704.1"/>
    </source>
</evidence>
<gene>
    <name evidence="1" type="ORF">Tci_000682</name>
</gene>
<comment type="caution">
    <text evidence="1">The sequence shown here is derived from an EMBL/GenBank/DDBJ whole genome shotgun (WGS) entry which is preliminary data.</text>
</comment>
<protein>
    <submittedName>
        <fullName evidence="1">Uncharacterized protein</fullName>
    </submittedName>
</protein>
<dbReference type="AlphaFoldDB" id="A0A699GFV7"/>
<proteinExistence type="predicted"/>
<accession>A0A699GFV7</accession>
<sequence length="223" mass="25548">MMDNPNITMEEYIKLQAEKTQRCGWMFNWQAATYGKIYCDDHDYFIDFEADYPAVVYDDALTLNENVSLEPTINMALPPKDQRNQYLVFEGLEYSKGDIADFEDRLGKRYYRGLHQMLRVRVYLLAALGGGYLRFEARCIAGKSQAPKKVTVTDLFYLQGMDVDSINIHYRLARYLRRFASRRKQGELDDTWGWVASGPERQPNAAASALEVAKGAPNVDKGA</sequence>
<organism evidence="1">
    <name type="scientific">Tanacetum cinerariifolium</name>
    <name type="common">Dalmatian daisy</name>
    <name type="synonym">Chrysanthemum cinerariifolium</name>
    <dbReference type="NCBI Taxonomy" id="118510"/>
    <lineage>
        <taxon>Eukaryota</taxon>
        <taxon>Viridiplantae</taxon>
        <taxon>Streptophyta</taxon>
        <taxon>Embryophyta</taxon>
        <taxon>Tracheophyta</taxon>
        <taxon>Spermatophyta</taxon>
        <taxon>Magnoliopsida</taxon>
        <taxon>eudicotyledons</taxon>
        <taxon>Gunneridae</taxon>
        <taxon>Pentapetalae</taxon>
        <taxon>asterids</taxon>
        <taxon>campanulids</taxon>
        <taxon>Asterales</taxon>
        <taxon>Asteraceae</taxon>
        <taxon>Asteroideae</taxon>
        <taxon>Anthemideae</taxon>
        <taxon>Anthemidinae</taxon>
        <taxon>Tanacetum</taxon>
    </lineage>
</organism>